<keyword evidence="2" id="KW-0472">Membrane</keyword>
<evidence type="ECO:0000313" key="5">
    <source>
        <dbReference type="Proteomes" id="UP001324634"/>
    </source>
</evidence>
<feature type="transmembrane region" description="Helical" evidence="2">
    <location>
        <begin position="171"/>
        <end position="188"/>
    </location>
</feature>
<evidence type="ECO:0000256" key="3">
    <source>
        <dbReference type="SAM" id="SignalP"/>
    </source>
</evidence>
<feature type="transmembrane region" description="Helical" evidence="2">
    <location>
        <begin position="134"/>
        <end position="151"/>
    </location>
</feature>
<evidence type="ECO:0000256" key="2">
    <source>
        <dbReference type="SAM" id="Phobius"/>
    </source>
</evidence>
<evidence type="ECO:0008006" key="6">
    <source>
        <dbReference type="Google" id="ProtNLM"/>
    </source>
</evidence>
<organism evidence="4 5">
    <name type="scientific">Peredibacter starrii</name>
    <dbReference type="NCBI Taxonomy" id="28202"/>
    <lineage>
        <taxon>Bacteria</taxon>
        <taxon>Pseudomonadati</taxon>
        <taxon>Bdellovibrionota</taxon>
        <taxon>Bacteriovoracia</taxon>
        <taxon>Bacteriovoracales</taxon>
        <taxon>Bacteriovoracaceae</taxon>
        <taxon>Peredibacter</taxon>
    </lineage>
</organism>
<feature type="chain" id="PRO_5043780314" description="Type IV secretion system protein VirB6" evidence="3">
    <location>
        <begin position="24"/>
        <end position="578"/>
    </location>
</feature>
<keyword evidence="2" id="KW-0812">Transmembrane</keyword>
<proteinExistence type="predicted"/>
<evidence type="ECO:0000313" key="4">
    <source>
        <dbReference type="EMBL" id="WPU66342.1"/>
    </source>
</evidence>
<dbReference type="EMBL" id="CP139487">
    <property type="protein sequence ID" value="WPU66342.1"/>
    <property type="molecule type" value="Genomic_DNA"/>
</dbReference>
<gene>
    <name evidence="4" type="ORF">SOO65_06240</name>
</gene>
<keyword evidence="3" id="KW-0732">Signal</keyword>
<name>A0AAX4HT07_9BACT</name>
<keyword evidence="2" id="KW-1133">Transmembrane helix</keyword>
<feature type="transmembrane region" description="Helical" evidence="2">
    <location>
        <begin position="58"/>
        <end position="75"/>
    </location>
</feature>
<keyword evidence="5" id="KW-1185">Reference proteome</keyword>
<feature type="compositionally biased region" description="Polar residues" evidence="1">
    <location>
        <begin position="276"/>
        <end position="291"/>
    </location>
</feature>
<feature type="transmembrane region" description="Helical" evidence="2">
    <location>
        <begin position="195"/>
        <end position="213"/>
    </location>
</feature>
<accession>A0AAX4HT07</accession>
<feature type="signal peptide" evidence="3">
    <location>
        <begin position="1"/>
        <end position="23"/>
    </location>
</feature>
<feature type="region of interest" description="Disordered" evidence="1">
    <location>
        <begin position="439"/>
        <end position="467"/>
    </location>
</feature>
<reference evidence="4 5" key="1">
    <citation type="submission" date="2023-11" db="EMBL/GenBank/DDBJ databases">
        <title>Peredibacter starrii A3.12.</title>
        <authorList>
            <person name="Mitchell R.J."/>
        </authorList>
    </citation>
    <scope>NUCLEOTIDE SEQUENCE [LARGE SCALE GENOMIC DNA]</scope>
    <source>
        <strain evidence="4 5">A3.12</strain>
    </source>
</reference>
<dbReference type="Proteomes" id="UP001324634">
    <property type="component" value="Chromosome"/>
</dbReference>
<protein>
    <recommendedName>
        <fullName evidence="6">Type IV secretion system protein VirB6</fullName>
    </recommendedName>
</protein>
<dbReference type="RefSeq" id="WP_321398462.1">
    <property type="nucleotide sequence ID" value="NZ_CP139487.1"/>
</dbReference>
<sequence length="578" mass="60562">MNKLFAVILSLSLIIGPMPVAQAAGMGGMAKQVLGIANGVVGAAVITKCKMASMQPSLMIYMAGSIVFVAAEVAGGKKKTKDVESQAQSLDQLKANMKEGGDYQMAAIEERIKDEKSTLEFIQKRRKWMMATKAIYAAATAMAILEIWWQMPFPVGINKDWSGACAPDPSHTPLVMAIAMAYGAAMSSGGTLKGFAISAALGVAVQAILTYVGMGAEIADKAIMILDTAPGRVAFFAAATALVMMIDSELAKEESESKKRLADLEKVRDAFKANSQATNQLAEGSSTNNAAGANGEGSDPTDPSKKPYEISKLAQGTEAKKQCFSRGSDGSMSYSESGCKNSIKLVRPKFEANMDLPTLKSVSNLATDMGQAVANGDMGKADLAAGELANMAGRMDAVKDGLMKKLNDQMKKDGKKPIDINGELQRQVTALNNAINKQNPGAGNLTVAGLGDTSGSSSKGEAEVSPVNTTANTDLSEMAKGAEAPAQEVTPVGADASGLGSITEDSLGIANAEEALGVLGMKKVEGEELNFTTAKGDISAESESSIFKQVSNRYFLNYNRFFQRKEVNPPLAAPAPSN</sequence>
<dbReference type="KEGG" id="psti:SOO65_06240"/>
<feature type="compositionally biased region" description="Polar residues" evidence="1">
    <location>
        <begin position="328"/>
        <end position="338"/>
    </location>
</feature>
<evidence type="ECO:0000256" key="1">
    <source>
        <dbReference type="SAM" id="MobiDB-lite"/>
    </source>
</evidence>
<dbReference type="AlphaFoldDB" id="A0AAX4HT07"/>
<feature type="region of interest" description="Disordered" evidence="1">
    <location>
        <begin position="276"/>
        <end position="308"/>
    </location>
</feature>
<feature type="region of interest" description="Disordered" evidence="1">
    <location>
        <begin position="319"/>
        <end position="338"/>
    </location>
</feature>